<sequence length="1787" mass="197083">MSEEEKLLKEAKKLPWEDRLFHKNWKVRNEANIDLASLCDSITDPKDSRIREFGHFFRKTVADSNAPVQEKALDALIAYLRAADADASRYGKEVCDAVVAKCLTGRPKTVEKAQAVFLLWIELEAVDAFLDAMEKAIKNKVAKAVVPAIDVMFQALSDFGAKIVPPKRILKMLPELFDHQDQNVRASSKGLTLELCRWIGKDSVKSILFEKMRDTMKKELEAELVNVTGTAKPTRKIRSEQDKEPEQEAVSEVVGPGPCEESGNDAPQEIDEYELVDPVDILTPLEKSGFWDGVKATKWSERKEAVAELTKLASTKRISPGDFSEVCRTLKKLITDVNIAVAVEAVQAIGNLARGLRTHFSASSRFLLPVLLEKLKEKKPALAEALMQTLQAMHKAGCISLIDIVEDVKTATKNKVPLVRSLTLTWVTFCIETSNKVVITKVHKDYVPICMECLNDGTPEVRDAAFSALAGIAKSVGMRPLERSLEKLDDVRRKKLSEMISGSEDAVPGASSAASVQNTRVSASSAETSESVLVKRSAAGMLSGKRPVQSVPAVKKVGVVKLGTNKKTDGVPQVKALKSVEPPEDVEPTEMSLEEIESRIGSLIESDTITLLKSAVWKERLEAISSLKQQVEGLQDLDQSVEILIRLVCTLPGWGEKNVQVQQQVIEVITHISSTATKFPKKCVVLCLSGLSERVADIKTRAHAMKCLSTLSEAVGPGFIFERLYKIMKEHKNPKVLSEGILWMVSAVEDFGVSHIKLKDLIDFLKEIGLQSSNAATRNASIKFLGVLHRFVGPDIKGFLTDVKPALLSALDTEYEKNPFEGASAVTKRTVRAKDSSSTVVAGGLDSLPREDISGKISPTLLKSLESPDWKVRMESVDAVNKILEEANKRIQATGTGELFGALRGRLLDSNKNIVMASLTAIGNVASAMGQAVEKASKGILSDILKCLGDNKKHMRECVLNTLDAWLAAVHLDKMVPYIAIALMDSKLGAEGRKDLFDWLSRQLSGLSSFAEAAQLLKPASSAMTDKSSDVRKASEACINEILRVSGHEMIEKMVKDIHGPALTLIVEKLKPYGAFQESFESGRAVSVGAISKAKAGKSTANGVSKHGNRAVSSRVVATKGAKSESISVQDIAVQSQALLNIKDSNKEDRERMVVRRFKFEDPRIEQIQDLENDMMKYFREDLHRRLLSADFKKQVDGLEMLQKALPSIAKEVIEVLDILLRWFVLQFCKSNTTCLLKVLEFLPELLDTLKDEGYSLTESEGAVFLPCLVEKLGHNIEKVREKMRELTKQFVAIYSACKCFPYILEGLRSKNNRTRIECADLVGFIIDHHGAEISGQLKSLQIVASLTAERDGETRKAALNTLATGYKILGEDIWRYVGKLTDAQKSMLDDRFKWKVREMEKKKEGKPGEARAISRRSVRENGSDVAEQSGEMTRSLAGPILRKNYGQPDSNIDRQLMPRPMTVASGPTDWNEALDIISFGSPEQSVDGMKVICHELAQATSDPEGSAMDELVKDADRLVSCLANKVARTFDFSLTGGASSRSCKYVLNTLMQTFQNKRLAHAVKESTLDSLITELLLWLLDDRVPHMDDGSQLLKALNVLMLKILDNADRTSSFVVLINLLRPLDSSRWPSPASNESLASRNQKFSDLVVKCLIKLTKVLQSTIYDVDLDRILQSIHLYLQDLGMEEIRRRAGADDKPLRMVKTVLHELVKLRGAAIKGHLSMVPIDAKPQPIILAYIELNLETLAAARMLTASGPGGQNHWGDSATNNSASGTHSADAQLKFALR</sequence>
<keyword evidence="3" id="KW-0493">Microtubule</keyword>
<reference evidence="14" key="2">
    <citation type="submission" date="2018-02" db="UniProtKB">
        <authorList>
            <consortium name="EnsemblPlants"/>
        </authorList>
    </citation>
    <scope>IDENTIFICATION</scope>
    <source>
        <strain evidence="14">Williams 82</strain>
    </source>
</reference>
<dbReference type="InterPro" id="IPR045110">
    <property type="entry name" value="XMAP215"/>
</dbReference>
<dbReference type="Proteomes" id="UP000008827">
    <property type="component" value="Chromosome 10"/>
</dbReference>
<dbReference type="FunFam" id="1.25.10.10:FF:000121">
    <property type="entry name" value="Protein MOR1"/>
    <property type="match status" value="1"/>
</dbReference>
<dbReference type="GO" id="GO:0046785">
    <property type="term" value="P:microtubule polymerization"/>
    <property type="evidence" value="ECO:0007669"/>
    <property type="project" value="InterPro"/>
</dbReference>
<feature type="region of interest" description="Disordered" evidence="11">
    <location>
        <begin position="1404"/>
        <end position="1456"/>
    </location>
</feature>
<dbReference type="FunFam" id="1.25.10.10:FF:000165">
    <property type="entry name" value="Protein MOR1"/>
    <property type="match status" value="1"/>
</dbReference>
<reference evidence="13 14" key="1">
    <citation type="journal article" date="2010" name="Nature">
        <title>Genome sequence of the palaeopolyploid soybean.</title>
        <authorList>
            <person name="Schmutz J."/>
            <person name="Cannon S.B."/>
            <person name="Schlueter J."/>
            <person name="Ma J."/>
            <person name="Mitros T."/>
            <person name="Nelson W."/>
            <person name="Hyten D.L."/>
            <person name="Song Q."/>
            <person name="Thelen J.J."/>
            <person name="Cheng J."/>
            <person name="Xu D."/>
            <person name="Hellsten U."/>
            <person name="May G.D."/>
            <person name="Yu Y."/>
            <person name="Sakurai T."/>
            <person name="Umezawa T."/>
            <person name="Bhattacharyya M.K."/>
            <person name="Sandhu D."/>
            <person name="Valliyodan B."/>
            <person name="Lindquist E."/>
            <person name="Peto M."/>
            <person name="Grant D."/>
            <person name="Shu S."/>
            <person name="Goodstein D."/>
            <person name="Barry K."/>
            <person name="Futrell-Griggs M."/>
            <person name="Abernathy B."/>
            <person name="Du J."/>
            <person name="Tian Z."/>
            <person name="Zhu L."/>
            <person name="Gill N."/>
            <person name="Joshi T."/>
            <person name="Libault M."/>
            <person name="Sethuraman A."/>
            <person name="Zhang X.-C."/>
            <person name="Shinozaki K."/>
            <person name="Nguyen H.T."/>
            <person name="Wing R.A."/>
            <person name="Cregan P."/>
            <person name="Specht J."/>
            <person name="Grimwood J."/>
            <person name="Rokhsar D."/>
            <person name="Stacey G."/>
            <person name="Shoemaker R.C."/>
            <person name="Jackson S.A."/>
        </authorList>
    </citation>
    <scope>NUCLEOTIDE SEQUENCE</scope>
    <source>
        <strain evidence="14">cv. Williams 82</strain>
        <tissue evidence="13">Callus</tissue>
    </source>
</reference>
<keyword evidence="5" id="KW-0206">Cytoskeleton</keyword>
<reference evidence="13" key="3">
    <citation type="submission" date="2018-07" db="EMBL/GenBank/DDBJ databases">
        <title>WGS assembly of Glycine max.</title>
        <authorList>
            <person name="Schmutz J."/>
            <person name="Cannon S."/>
            <person name="Schlueter J."/>
            <person name="Ma J."/>
            <person name="Mitros T."/>
            <person name="Nelson W."/>
            <person name="Hyten D."/>
            <person name="Song Q."/>
            <person name="Thelen J."/>
            <person name="Cheng J."/>
            <person name="Xu D."/>
            <person name="Hellsten U."/>
            <person name="May G."/>
            <person name="Yu Y."/>
            <person name="Sakurai T."/>
            <person name="Umezawa T."/>
            <person name="Bhattacharyya M."/>
            <person name="Sandhu D."/>
            <person name="Valliyodan B."/>
            <person name="Lindquist E."/>
            <person name="Peto M."/>
            <person name="Grant D."/>
            <person name="Shu S."/>
            <person name="Goodstein D."/>
            <person name="Barry K."/>
            <person name="Futrell-Griggs M."/>
            <person name="Abernathy B."/>
            <person name="Du J."/>
            <person name="Tian Z."/>
            <person name="Zhu L."/>
            <person name="Gill N."/>
            <person name="Joshi T."/>
            <person name="Libault M."/>
            <person name="Sethuraman A."/>
            <person name="Zhang X."/>
            <person name="Shinozaki K."/>
            <person name="Nguyen H."/>
            <person name="Wing R."/>
            <person name="Cregan P."/>
            <person name="Specht J."/>
            <person name="Grimwood J."/>
            <person name="Rokhsar D."/>
            <person name="Stacey G."/>
            <person name="Shoemaker R."/>
            <person name="Jackson S."/>
        </authorList>
    </citation>
    <scope>NUCLEOTIDE SEQUENCE</scope>
    <source>
        <tissue evidence="13">Callus</tissue>
    </source>
</reference>
<dbReference type="GO" id="GO:0030951">
    <property type="term" value="P:establishment or maintenance of microtubule cytoskeleton polarity"/>
    <property type="evidence" value="ECO:0007669"/>
    <property type="project" value="InterPro"/>
</dbReference>
<comment type="subcellular location">
    <subcellularLocation>
        <location evidence="1">Cytoplasm</location>
        <location evidence="1">Cytoskeleton</location>
    </subcellularLocation>
</comment>
<evidence type="ECO:0000256" key="2">
    <source>
        <dbReference type="ARBA" id="ARBA00022490"/>
    </source>
</evidence>
<dbReference type="PROSITE" id="PS50077">
    <property type="entry name" value="HEAT_REPEAT"/>
    <property type="match status" value="1"/>
</dbReference>
<dbReference type="FunFam" id="1.25.10.10:FF:000155">
    <property type="entry name" value="Protein MOR1"/>
    <property type="match status" value="1"/>
</dbReference>
<feature type="repeat" description="HEAT" evidence="10">
    <location>
        <begin position="446"/>
        <end position="484"/>
    </location>
</feature>
<dbReference type="GO" id="GO:0051010">
    <property type="term" value="F:microtubule plus-end binding"/>
    <property type="evidence" value="ECO:0007669"/>
    <property type="project" value="InterPro"/>
</dbReference>
<dbReference type="ExpressionAtlas" id="A0A0R0I414">
    <property type="expression patterns" value="baseline and differential"/>
</dbReference>
<evidence type="ECO:0000256" key="3">
    <source>
        <dbReference type="ARBA" id="ARBA00022701"/>
    </source>
</evidence>
<dbReference type="OMA" id="ERCAGQK"/>
<dbReference type="Pfam" id="PF12348">
    <property type="entry name" value="CLASP_N"/>
    <property type="match status" value="1"/>
</dbReference>
<comment type="similarity">
    <text evidence="6">Belongs to the TOG/XMAP215 family.</text>
</comment>
<dbReference type="InterPro" id="IPR016024">
    <property type="entry name" value="ARM-type_fold"/>
</dbReference>
<evidence type="ECO:0000256" key="5">
    <source>
        <dbReference type="ARBA" id="ARBA00023212"/>
    </source>
</evidence>
<feature type="region of interest" description="Disordered" evidence="11">
    <location>
        <begin position="231"/>
        <end position="265"/>
    </location>
</feature>
<keyword evidence="2" id="KW-0963">Cytoplasm</keyword>
<dbReference type="GO" id="GO:0007051">
    <property type="term" value="P:spindle organization"/>
    <property type="evidence" value="ECO:0007669"/>
    <property type="project" value="InterPro"/>
</dbReference>
<dbReference type="InterPro" id="IPR024395">
    <property type="entry name" value="CLASP_N_dom"/>
</dbReference>
<evidence type="ECO:0000256" key="4">
    <source>
        <dbReference type="ARBA" id="ARBA00022737"/>
    </source>
</evidence>
<evidence type="ECO:0000313" key="13">
    <source>
        <dbReference type="EMBL" id="KRH34808.1"/>
    </source>
</evidence>
<evidence type="ECO:0000259" key="12">
    <source>
        <dbReference type="PROSITE" id="PS50179"/>
    </source>
</evidence>
<proteinExistence type="inferred from homology"/>
<evidence type="ECO:0000256" key="9">
    <source>
        <dbReference type="ARBA" id="ARBA00082866"/>
    </source>
</evidence>
<evidence type="ECO:0000313" key="14">
    <source>
        <dbReference type="EnsemblPlants" id="KRH34808"/>
    </source>
</evidence>
<dbReference type="SMART" id="SM01349">
    <property type="entry name" value="TOG"/>
    <property type="match status" value="5"/>
</dbReference>
<feature type="compositionally biased region" description="Polar residues" evidence="11">
    <location>
        <begin position="1766"/>
        <end position="1778"/>
    </location>
</feature>
<dbReference type="PROSITE" id="PS50179">
    <property type="entry name" value="VHS"/>
    <property type="match status" value="1"/>
</dbReference>
<dbReference type="Gene3D" id="1.25.10.10">
    <property type="entry name" value="Leucine-rich Repeat Variant"/>
    <property type="match status" value="5"/>
</dbReference>
<feature type="compositionally biased region" description="Basic and acidic residues" evidence="11">
    <location>
        <begin position="237"/>
        <end position="246"/>
    </location>
</feature>
<organism evidence="13">
    <name type="scientific">Glycine max</name>
    <name type="common">Soybean</name>
    <name type="synonym">Glycine hispida</name>
    <dbReference type="NCBI Taxonomy" id="3847"/>
    <lineage>
        <taxon>Eukaryota</taxon>
        <taxon>Viridiplantae</taxon>
        <taxon>Streptophyta</taxon>
        <taxon>Embryophyta</taxon>
        <taxon>Tracheophyta</taxon>
        <taxon>Spermatophyta</taxon>
        <taxon>Magnoliopsida</taxon>
        <taxon>eudicotyledons</taxon>
        <taxon>Gunneridae</taxon>
        <taxon>Pentapetalae</taxon>
        <taxon>rosids</taxon>
        <taxon>fabids</taxon>
        <taxon>Fabales</taxon>
        <taxon>Fabaceae</taxon>
        <taxon>Papilionoideae</taxon>
        <taxon>50 kb inversion clade</taxon>
        <taxon>NPAAA clade</taxon>
        <taxon>indigoferoid/millettioid clade</taxon>
        <taxon>Phaseoleae</taxon>
        <taxon>Glycine</taxon>
        <taxon>Glycine subgen. Soja</taxon>
    </lineage>
</organism>
<dbReference type="InterPro" id="IPR021133">
    <property type="entry name" value="HEAT_type_2"/>
</dbReference>
<evidence type="ECO:0000313" key="15">
    <source>
        <dbReference type="Proteomes" id="UP000008827"/>
    </source>
</evidence>
<dbReference type="RefSeq" id="XP_006589400.1">
    <property type="nucleotide sequence ID" value="XM_006589337.4"/>
</dbReference>
<dbReference type="GO" id="GO:0061863">
    <property type="term" value="F:microtubule plus end polymerase"/>
    <property type="evidence" value="ECO:0007669"/>
    <property type="project" value="InterPro"/>
</dbReference>
<evidence type="ECO:0000256" key="10">
    <source>
        <dbReference type="PROSITE-ProRule" id="PRU00103"/>
    </source>
</evidence>
<dbReference type="OrthoDB" id="205662at2759"/>
<dbReference type="InterPro" id="IPR048491">
    <property type="entry name" value="XMAP215_CLASP_TOG"/>
</dbReference>
<protein>
    <recommendedName>
        <fullName evidence="7">Protein MOR1</fullName>
    </recommendedName>
    <alternativeName>
        <fullName evidence="8">Protein GEM1</fullName>
    </alternativeName>
    <alternativeName>
        <fullName evidence="9">Protein MICROTUBULE ORGANIZATION 1</fullName>
    </alternativeName>
</protein>
<evidence type="ECO:0000256" key="6">
    <source>
        <dbReference type="ARBA" id="ARBA00025722"/>
    </source>
</evidence>
<accession>A0A0R0I414</accession>
<dbReference type="FunFam" id="1.25.10.10:FF:000019">
    <property type="entry name" value="Cytoskeleton-associated protein 5"/>
    <property type="match status" value="1"/>
</dbReference>
<dbReference type="InterPro" id="IPR034085">
    <property type="entry name" value="TOG"/>
</dbReference>
<dbReference type="Gramene" id="KRH34808">
    <property type="protein sequence ID" value="KRH34808"/>
    <property type="gene ID" value="GLYMA_10G207500"/>
</dbReference>
<dbReference type="PANTHER" id="PTHR12609">
    <property type="entry name" value="MICROTUBULE ASSOCIATED PROTEIN XMAP215"/>
    <property type="match status" value="1"/>
</dbReference>
<name>A0A0R0I414_SOYBN</name>
<evidence type="ECO:0000256" key="11">
    <source>
        <dbReference type="SAM" id="MobiDB-lite"/>
    </source>
</evidence>
<dbReference type="GO" id="GO:0005874">
    <property type="term" value="C:microtubule"/>
    <property type="evidence" value="ECO:0007669"/>
    <property type="project" value="UniProtKB-KW"/>
</dbReference>
<gene>
    <name evidence="14" type="primary">LOC100795622</name>
    <name evidence="13" type="ORF">GLYMA_10G207500</name>
</gene>
<evidence type="ECO:0000256" key="8">
    <source>
        <dbReference type="ARBA" id="ARBA00079374"/>
    </source>
</evidence>
<evidence type="ECO:0000256" key="1">
    <source>
        <dbReference type="ARBA" id="ARBA00004245"/>
    </source>
</evidence>
<feature type="domain" description="VHS" evidence="12">
    <location>
        <begin position="860"/>
        <end position="966"/>
    </location>
</feature>
<dbReference type="Pfam" id="PF21041">
    <property type="entry name" value="XMAP215_CLASP_TOG"/>
    <property type="match status" value="3"/>
</dbReference>
<dbReference type="InterPro" id="IPR011989">
    <property type="entry name" value="ARM-like"/>
</dbReference>
<keyword evidence="15" id="KW-1185">Reference proteome</keyword>
<dbReference type="InterPro" id="IPR002014">
    <property type="entry name" value="VHS_dom"/>
</dbReference>
<dbReference type="GeneID" id="100795622"/>
<evidence type="ECO:0000256" key="7">
    <source>
        <dbReference type="ARBA" id="ARBA00069484"/>
    </source>
</evidence>
<dbReference type="GO" id="GO:0035091">
    <property type="term" value="F:phosphatidylinositol binding"/>
    <property type="evidence" value="ECO:0007669"/>
    <property type="project" value="InterPro"/>
</dbReference>
<feature type="region of interest" description="Disordered" evidence="11">
    <location>
        <begin position="1759"/>
        <end position="1778"/>
    </location>
</feature>
<dbReference type="EMBL" id="CM000843">
    <property type="protein sequence ID" value="KRH34808.1"/>
    <property type="molecule type" value="Genomic_DNA"/>
</dbReference>
<dbReference type="FunFam" id="1.25.10.10:FF:000137">
    <property type="entry name" value="Protein MOR1"/>
    <property type="match status" value="1"/>
</dbReference>
<keyword evidence="4" id="KW-0677">Repeat</keyword>
<dbReference type="SUPFAM" id="SSF48371">
    <property type="entry name" value="ARM repeat"/>
    <property type="match status" value="2"/>
</dbReference>
<dbReference type="EnsemblPlants" id="KRH34808">
    <property type="protein sequence ID" value="KRH34808"/>
    <property type="gene ID" value="GLYMA_10G207500"/>
</dbReference>
<dbReference type="GO" id="GO:0043130">
    <property type="term" value="F:ubiquitin binding"/>
    <property type="evidence" value="ECO:0007669"/>
    <property type="project" value="InterPro"/>
</dbReference>